<evidence type="ECO:0000256" key="1">
    <source>
        <dbReference type="ARBA" id="ARBA00004123"/>
    </source>
</evidence>
<comment type="similarity">
    <text evidence="7">Belongs to the AP2/ERF transcription factor family. ERF subfamily.</text>
</comment>
<dbReference type="PROSITE" id="PS51032">
    <property type="entry name" value="AP2_ERF"/>
    <property type="match status" value="1"/>
</dbReference>
<dbReference type="InterPro" id="IPR001471">
    <property type="entry name" value="AP2/ERF_dom"/>
</dbReference>
<dbReference type="EMBL" id="JBFOLJ010000003">
    <property type="protein sequence ID" value="KAL2550324.1"/>
    <property type="molecule type" value="Genomic_DNA"/>
</dbReference>
<keyword evidence="4" id="KW-0010">Activator</keyword>
<dbReference type="SUPFAM" id="SSF54171">
    <property type="entry name" value="DNA-binding domain"/>
    <property type="match status" value="1"/>
</dbReference>
<dbReference type="CDD" id="cd00018">
    <property type="entry name" value="AP2"/>
    <property type="match status" value="1"/>
</dbReference>
<dbReference type="SMART" id="SM00380">
    <property type="entry name" value="AP2"/>
    <property type="match status" value="1"/>
</dbReference>
<dbReference type="InterPro" id="IPR016177">
    <property type="entry name" value="DNA-bd_dom_sf"/>
</dbReference>
<evidence type="ECO:0000256" key="5">
    <source>
        <dbReference type="ARBA" id="ARBA00023163"/>
    </source>
</evidence>
<dbReference type="Proteomes" id="UP001604277">
    <property type="component" value="Unassembled WGS sequence"/>
</dbReference>
<name>A0ABD1WKV5_9LAMI</name>
<evidence type="ECO:0000256" key="2">
    <source>
        <dbReference type="ARBA" id="ARBA00023015"/>
    </source>
</evidence>
<evidence type="ECO:0000256" key="8">
    <source>
        <dbReference type="SAM" id="Coils"/>
    </source>
</evidence>
<evidence type="ECO:0000259" key="9">
    <source>
        <dbReference type="PROSITE" id="PS51032"/>
    </source>
</evidence>
<evidence type="ECO:0000256" key="3">
    <source>
        <dbReference type="ARBA" id="ARBA00023125"/>
    </source>
</evidence>
<evidence type="ECO:0000313" key="10">
    <source>
        <dbReference type="EMBL" id="KAL2550324.1"/>
    </source>
</evidence>
<dbReference type="GO" id="GO:0005634">
    <property type="term" value="C:nucleus"/>
    <property type="evidence" value="ECO:0007669"/>
    <property type="project" value="UniProtKB-SubCell"/>
</dbReference>
<comment type="caution">
    <text evidence="10">The sequence shown here is derived from an EMBL/GenBank/DDBJ whole genome shotgun (WGS) entry which is preliminary data.</text>
</comment>
<reference evidence="11" key="1">
    <citation type="submission" date="2024-07" db="EMBL/GenBank/DDBJ databases">
        <title>Two chromosome-level genome assemblies of Korean endemic species Abeliophyllum distichum and Forsythia ovata (Oleaceae).</title>
        <authorList>
            <person name="Jang H."/>
        </authorList>
    </citation>
    <scope>NUCLEOTIDE SEQUENCE [LARGE SCALE GENOMIC DNA]</scope>
</reference>
<dbReference type="PANTHER" id="PTHR31839">
    <property type="entry name" value="DEHYDRATION-RESPONSIVE ELEMENT-BINDING PROTEIN 1D"/>
    <property type="match status" value="1"/>
</dbReference>
<dbReference type="InterPro" id="IPR045277">
    <property type="entry name" value="DRE1A-I"/>
</dbReference>
<dbReference type="PANTHER" id="PTHR31839:SF2">
    <property type="entry name" value="DEHYDRATION-RESPONSIVE ELEMENT-BINDING PROTEIN 1D"/>
    <property type="match status" value="1"/>
</dbReference>
<keyword evidence="6" id="KW-0539">Nucleus</keyword>
<evidence type="ECO:0000313" key="11">
    <source>
        <dbReference type="Proteomes" id="UP001604277"/>
    </source>
</evidence>
<keyword evidence="11" id="KW-1185">Reference proteome</keyword>
<dbReference type="GO" id="GO:0003677">
    <property type="term" value="F:DNA binding"/>
    <property type="evidence" value="ECO:0007669"/>
    <property type="project" value="UniProtKB-KW"/>
</dbReference>
<keyword evidence="2" id="KW-0805">Transcription regulation</keyword>
<protein>
    <submittedName>
        <fullName evidence="10">CBF/DREB1 transcription factor 1</fullName>
    </submittedName>
</protein>
<dbReference type="Pfam" id="PF00847">
    <property type="entry name" value="AP2"/>
    <property type="match status" value="1"/>
</dbReference>
<feature type="domain" description="AP2/ERF" evidence="9">
    <location>
        <begin position="60"/>
        <end position="99"/>
    </location>
</feature>
<evidence type="ECO:0000256" key="4">
    <source>
        <dbReference type="ARBA" id="ARBA00023159"/>
    </source>
</evidence>
<proteinExistence type="inferred from homology"/>
<evidence type="ECO:0000256" key="7">
    <source>
        <dbReference type="ARBA" id="ARBA00024343"/>
    </source>
</evidence>
<dbReference type="AlphaFoldDB" id="A0ABD1WKV5"/>
<keyword evidence="8" id="KW-0175">Coiled coil</keyword>
<sequence>MDIFSNNYSSDPPFCVQDSSSLSDNGISRANFSDEEVLLASNNPKKRAGRKKFCETRHPVYRGVRRRNSGKWVCEVREPNKKSRIWLGTFPTAEMAGESSRCGGNSTSRALPVPASTDAKDIQKAAAEAAKAFGKPSSESDTREEAMAISPENELFTNEEALFGMPGLIENMAEGLMLPPPYCIDTDDVEAYADIQSVKVSSGLYFVVCLKDSSKSILGAMGKNSRWRILGSQPDDGDHGLSSILGNLHQNNDLELDTRSAAAARRTDGTVEICLTASIYYHCVVLNKLSIVENVDVEATTIHKIREEADASFKTFENGEAEHIEAKQTWLKENEVLSVKLKEVESRAEQQQAKVDFNMQKLEEIVRSKIARVEEVVKNLDLI</sequence>
<accession>A0ABD1WKV5</accession>
<keyword evidence="3" id="KW-0238">DNA-binding</keyword>
<gene>
    <name evidence="10" type="ORF">Fot_11854</name>
</gene>
<dbReference type="InterPro" id="IPR036955">
    <property type="entry name" value="AP2/ERF_dom_sf"/>
</dbReference>
<comment type="subcellular location">
    <subcellularLocation>
        <location evidence="1">Nucleus</location>
    </subcellularLocation>
</comment>
<dbReference type="Gene3D" id="3.30.730.10">
    <property type="entry name" value="AP2/ERF domain"/>
    <property type="match status" value="1"/>
</dbReference>
<feature type="coiled-coil region" evidence="8">
    <location>
        <begin position="334"/>
        <end position="361"/>
    </location>
</feature>
<organism evidence="10 11">
    <name type="scientific">Forsythia ovata</name>
    <dbReference type="NCBI Taxonomy" id="205694"/>
    <lineage>
        <taxon>Eukaryota</taxon>
        <taxon>Viridiplantae</taxon>
        <taxon>Streptophyta</taxon>
        <taxon>Embryophyta</taxon>
        <taxon>Tracheophyta</taxon>
        <taxon>Spermatophyta</taxon>
        <taxon>Magnoliopsida</taxon>
        <taxon>eudicotyledons</taxon>
        <taxon>Gunneridae</taxon>
        <taxon>Pentapetalae</taxon>
        <taxon>asterids</taxon>
        <taxon>lamiids</taxon>
        <taxon>Lamiales</taxon>
        <taxon>Oleaceae</taxon>
        <taxon>Forsythieae</taxon>
        <taxon>Forsythia</taxon>
    </lineage>
</organism>
<dbReference type="PRINTS" id="PR00367">
    <property type="entry name" value="ETHRSPELEMNT"/>
</dbReference>
<keyword evidence="5" id="KW-0804">Transcription</keyword>
<evidence type="ECO:0000256" key="6">
    <source>
        <dbReference type="ARBA" id="ARBA00023242"/>
    </source>
</evidence>